<dbReference type="OrthoDB" id="1060005at2759"/>
<dbReference type="Proteomes" id="UP000245207">
    <property type="component" value="Unassembled WGS sequence"/>
</dbReference>
<proteinExistence type="predicted"/>
<gene>
    <name evidence="2" type="ORF">CTI12_AA320750</name>
</gene>
<dbReference type="PANTHER" id="PTHR33248">
    <property type="entry name" value="ZINC ION-BINDING PROTEIN"/>
    <property type="match status" value="1"/>
</dbReference>
<evidence type="ECO:0000313" key="2">
    <source>
        <dbReference type="EMBL" id="PWA67158.1"/>
    </source>
</evidence>
<protein>
    <submittedName>
        <fullName evidence="2">Uncharacterized protein</fullName>
    </submittedName>
</protein>
<comment type="caution">
    <text evidence="2">The sequence shown here is derived from an EMBL/GenBank/DDBJ whole genome shotgun (WGS) entry which is preliminary data.</text>
</comment>
<name>A0A2U1N0Y6_ARTAN</name>
<feature type="compositionally biased region" description="Basic residues" evidence="1">
    <location>
        <begin position="142"/>
        <end position="153"/>
    </location>
</feature>
<dbReference type="EMBL" id="PKPP01003888">
    <property type="protein sequence ID" value="PWA67158.1"/>
    <property type="molecule type" value="Genomic_DNA"/>
</dbReference>
<evidence type="ECO:0000313" key="3">
    <source>
        <dbReference type="Proteomes" id="UP000245207"/>
    </source>
</evidence>
<organism evidence="2 3">
    <name type="scientific">Artemisia annua</name>
    <name type="common">Sweet wormwood</name>
    <dbReference type="NCBI Taxonomy" id="35608"/>
    <lineage>
        <taxon>Eukaryota</taxon>
        <taxon>Viridiplantae</taxon>
        <taxon>Streptophyta</taxon>
        <taxon>Embryophyta</taxon>
        <taxon>Tracheophyta</taxon>
        <taxon>Spermatophyta</taxon>
        <taxon>Magnoliopsida</taxon>
        <taxon>eudicotyledons</taxon>
        <taxon>Gunneridae</taxon>
        <taxon>Pentapetalae</taxon>
        <taxon>asterids</taxon>
        <taxon>campanulids</taxon>
        <taxon>Asterales</taxon>
        <taxon>Asteraceae</taxon>
        <taxon>Asteroideae</taxon>
        <taxon>Anthemideae</taxon>
        <taxon>Artemisiinae</taxon>
        <taxon>Artemisia</taxon>
    </lineage>
</organism>
<reference evidence="2 3" key="1">
    <citation type="journal article" date="2018" name="Mol. Plant">
        <title>The genome of Artemisia annua provides insight into the evolution of Asteraceae family and artemisinin biosynthesis.</title>
        <authorList>
            <person name="Shen Q."/>
            <person name="Zhang L."/>
            <person name="Liao Z."/>
            <person name="Wang S."/>
            <person name="Yan T."/>
            <person name="Shi P."/>
            <person name="Liu M."/>
            <person name="Fu X."/>
            <person name="Pan Q."/>
            <person name="Wang Y."/>
            <person name="Lv Z."/>
            <person name="Lu X."/>
            <person name="Zhang F."/>
            <person name="Jiang W."/>
            <person name="Ma Y."/>
            <person name="Chen M."/>
            <person name="Hao X."/>
            <person name="Li L."/>
            <person name="Tang Y."/>
            <person name="Lv G."/>
            <person name="Zhou Y."/>
            <person name="Sun X."/>
            <person name="Brodelius P.E."/>
            <person name="Rose J.K.C."/>
            <person name="Tang K."/>
        </authorList>
    </citation>
    <scope>NUCLEOTIDE SEQUENCE [LARGE SCALE GENOMIC DNA]</scope>
    <source>
        <strain evidence="3">cv. Huhao1</strain>
        <tissue evidence="2">Leaf</tissue>
    </source>
</reference>
<dbReference type="AlphaFoldDB" id="A0A2U1N0Y6"/>
<accession>A0A2U1N0Y6</accession>
<keyword evidence="3" id="KW-1185">Reference proteome</keyword>
<sequence length="197" mass="22412">MSSTSSSSNWIRPIPTHCFCELPVVERTSRTAANPARRFLCCPHPSDSSKQCRFYFFLDPELCYGYYRTEMHSLYTQVQQLRREMQVQEYTYRNRIRDLELELNERTTTGECYKKASKRKSQMGLDINGDSNGDSKVQKGNKSSKVKSGKKIQKPPGPVAVLGLANEKTWNAILNKDFGVKKPSGCVADTKGKVKKQ</sequence>
<feature type="region of interest" description="Disordered" evidence="1">
    <location>
        <begin position="119"/>
        <end position="158"/>
    </location>
</feature>
<evidence type="ECO:0000256" key="1">
    <source>
        <dbReference type="SAM" id="MobiDB-lite"/>
    </source>
</evidence>